<proteinExistence type="predicted"/>
<evidence type="ECO:0000313" key="11">
    <source>
        <dbReference type="EMBL" id="CAI8885470.1"/>
    </source>
</evidence>
<feature type="signal peptide" evidence="9">
    <location>
        <begin position="1"/>
        <end position="21"/>
    </location>
</feature>
<evidence type="ECO:0000313" key="12">
    <source>
        <dbReference type="Proteomes" id="UP001162030"/>
    </source>
</evidence>
<dbReference type="PANTHER" id="PTHR33751">
    <property type="entry name" value="CBB3-TYPE CYTOCHROME C OXIDASE SUBUNIT FIXP"/>
    <property type="match status" value="1"/>
</dbReference>
<keyword evidence="12" id="KW-1185">Reference proteome</keyword>
<dbReference type="InterPro" id="IPR024167">
    <property type="entry name" value="Cytochrome_c4-like"/>
</dbReference>
<dbReference type="Proteomes" id="UP001162030">
    <property type="component" value="Chromosome"/>
</dbReference>
<reference evidence="11 12" key="1">
    <citation type="submission" date="2023-03" db="EMBL/GenBank/DDBJ databases">
        <authorList>
            <person name="Pearce D."/>
        </authorList>
    </citation>
    <scope>NUCLEOTIDE SEQUENCE [LARGE SCALE GENOMIC DNA]</scope>
    <source>
        <strain evidence="11">Msz</strain>
    </source>
</reference>
<dbReference type="InterPro" id="IPR009056">
    <property type="entry name" value="Cyt_c-like_dom"/>
</dbReference>
<dbReference type="PROSITE" id="PS51007">
    <property type="entry name" value="CYTC"/>
    <property type="match status" value="2"/>
</dbReference>
<evidence type="ECO:0000256" key="5">
    <source>
        <dbReference type="ARBA" id="ARBA00022764"/>
    </source>
</evidence>
<feature type="domain" description="Cytochrome c" evidence="10">
    <location>
        <begin position="136"/>
        <end position="217"/>
    </location>
</feature>
<evidence type="ECO:0000256" key="2">
    <source>
        <dbReference type="ARBA" id="ARBA00022448"/>
    </source>
</evidence>
<evidence type="ECO:0000256" key="7">
    <source>
        <dbReference type="ARBA" id="ARBA00023004"/>
    </source>
</evidence>
<feature type="domain" description="Cytochrome c" evidence="10">
    <location>
        <begin position="40"/>
        <end position="118"/>
    </location>
</feature>
<keyword evidence="7 8" id="KW-0408">Iron</keyword>
<evidence type="ECO:0000256" key="8">
    <source>
        <dbReference type="PROSITE-ProRule" id="PRU00433"/>
    </source>
</evidence>
<keyword evidence="6" id="KW-0249">Electron transport</keyword>
<keyword evidence="4 8" id="KW-0479">Metal-binding</keyword>
<evidence type="ECO:0000256" key="1">
    <source>
        <dbReference type="ARBA" id="ARBA00004418"/>
    </source>
</evidence>
<comment type="subcellular location">
    <subcellularLocation>
        <location evidence="1">Periplasm</location>
    </subcellularLocation>
</comment>
<evidence type="ECO:0000256" key="4">
    <source>
        <dbReference type="ARBA" id="ARBA00022723"/>
    </source>
</evidence>
<protein>
    <submittedName>
        <fullName evidence="11">Cytochrome c553</fullName>
    </submittedName>
</protein>
<dbReference type="EMBL" id="OX458333">
    <property type="protein sequence ID" value="CAI8885470.1"/>
    <property type="molecule type" value="Genomic_DNA"/>
</dbReference>
<feature type="chain" id="PRO_5047473487" evidence="9">
    <location>
        <begin position="22"/>
        <end position="218"/>
    </location>
</feature>
<dbReference type="InterPro" id="IPR050597">
    <property type="entry name" value="Cytochrome_c_Oxidase_Subunit"/>
</dbReference>
<dbReference type="InterPro" id="IPR036909">
    <property type="entry name" value="Cyt_c-like_dom_sf"/>
</dbReference>
<dbReference type="Pfam" id="PF00034">
    <property type="entry name" value="Cytochrom_C"/>
    <property type="match status" value="1"/>
</dbReference>
<sequence>MKMGYVLAGILLAAIGGQVLAEPSTQVAWTPETLKFVRNGDPEKGKAIAESCDACHAATPENAESEFPYLQGQTATYLYKQLHDYRSGSRSNEIMVGISAGLSDQDMADVSAWYSRQPPPPAKKEEEVPDRIRKLVDRGDGARIIPPCSVCHGRAGESQVLDTPVLAAQKAAYLEQTMLAYKSEARHNDIYKRMRLIVQQLSDDEIKQLARYYAGLER</sequence>
<keyword evidence="5" id="KW-0574">Periplasm</keyword>
<dbReference type="RefSeq" id="WP_235726649.1">
    <property type="nucleotide sequence ID" value="NZ_OX458333.1"/>
</dbReference>
<dbReference type="Gene3D" id="1.10.760.10">
    <property type="entry name" value="Cytochrome c-like domain"/>
    <property type="match status" value="2"/>
</dbReference>
<keyword evidence="9" id="KW-0732">Signal</keyword>
<evidence type="ECO:0000256" key="6">
    <source>
        <dbReference type="ARBA" id="ARBA00022982"/>
    </source>
</evidence>
<evidence type="ECO:0000256" key="9">
    <source>
        <dbReference type="SAM" id="SignalP"/>
    </source>
</evidence>
<organism evidence="11 12">
    <name type="scientific">Methylocaldum szegediense</name>
    <dbReference type="NCBI Taxonomy" id="73780"/>
    <lineage>
        <taxon>Bacteria</taxon>
        <taxon>Pseudomonadati</taxon>
        <taxon>Pseudomonadota</taxon>
        <taxon>Gammaproteobacteria</taxon>
        <taxon>Methylococcales</taxon>
        <taxon>Methylococcaceae</taxon>
        <taxon>Methylocaldum</taxon>
    </lineage>
</organism>
<dbReference type="PANTHER" id="PTHR33751:SF9">
    <property type="entry name" value="CYTOCHROME C4"/>
    <property type="match status" value="1"/>
</dbReference>
<dbReference type="PIRSF" id="PIRSF000005">
    <property type="entry name" value="Cytochrome_c4"/>
    <property type="match status" value="1"/>
</dbReference>
<evidence type="ECO:0000259" key="10">
    <source>
        <dbReference type="PROSITE" id="PS51007"/>
    </source>
</evidence>
<gene>
    <name evidence="11" type="ORF">MSZNOR_3141</name>
</gene>
<name>A0ABM9I4E2_9GAMM</name>
<dbReference type="SUPFAM" id="SSF46626">
    <property type="entry name" value="Cytochrome c"/>
    <property type="match status" value="2"/>
</dbReference>
<keyword evidence="3 8" id="KW-0349">Heme</keyword>
<accession>A0ABM9I4E2</accession>
<evidence type="ECO:0000256" key="3">
    <source>
        <dbReference type="ARBA" id="ARBA00022617"/>
    </source>
</evidence>
<keyword evidence="2" id="KW-0813">Transport</keyword>